<comment type="catalytic activity">
    <reaction evidence="9">
        <text>4-CDP-2-C-methyl-D-erythritol + ATP = 4-CDP-2-C-methyl-D-erythritol 2-phosphate + ADP + H(+)</text>
        <dbReference type="Rhea" id="RHEA:18437"/>
        <dbReference type="ChEBI" id="CHEBI:15378"/>
        <dbReference type="ChEBI" id="CHEBI:30616"/>
        <dbReference type="ChEBI" id="CHEBI:57823"/>
        <dbReference type="ChEBI" id="CHEBI:57919"/>
        <dbReference type="ChEBI" id="CHEBI:456216"/>
        <dbReference type="EC" id="2.7.1.148"/>
    </reaction>
</comment>
<organism evidence="12 13">
    <name type="scientific">Venenivibrio stagnispumantis</name>
    <dbReference type="NCBI Taxonomy" id="407998"/>
    <lineage>
        <taxon>Bacteria</taxon>
        <taxon>Pseudomonadati</taxon>
        <taxon>Aquificota</taxon>
        <taxon>Aquificia</taxon>
        <taxon>Aquificales</taxon>
        <taxon>Hydrogenothermaceae</taxon>
        <taxon>Venenivibrio</taxon>
    </lineage>
</organism>
<evidence type="ECO:0000256" key="6">
    <source>
        <dbReference type="ARBA" id="ARBA00022777"/>
    </source>
</evidence>
<evidence type="ECO:0000256" key="8">
    <source>
        <dbReference type="ARBA" id="ARBA00032554"/>
    </source>
</evidence>
<dbReference type="InterPro" id="IPR036554">
    <property type="entry name" value="GHMP_kinase_C_sf"/>
</dbReference>
<dbReference type="RefSeq" id="WP_265134595.1">
    <property type="nucleotide sequence ID" value="NZ_FXTX01000015.1"/>
</dbReference>
<evidence type="ECO:0000259" key="10">
    <source>
        <dbReference type="Pfam" id="PF00288"/>
    </source>
</evidence>
<feature type="active site" evidence="9">
    <location>
        <position position="10"/>
    </location>
</feature>
<name>A0AA46AF33_9AQUI</name>
<comment type="similarity">
    <text evidence="1 9">Belongs to the GHMP kinase family. IspE subfamily.</text>
</comment>
<evidence type="ECO:0000313" key="13">
    <source>
        <dbReference type="Proteomes" id="UP001157947"/>
    </source>
</evidence>
<comment type="caution">
    <text evidence="12">The sequence shown here is derived from an EMBL/GenBank/DDBJ whole genome shotgun (WGS) entry which is preliminary data.</text>
</comment>
<dbReference type="GO" id="GO:0050515">
    <property type="term" value="F:4-(cytidine 5'-diphospho)-2-C-methyl-D-erythritol kinase activity"/>
    <property type="evidence" value="ECO:0007669"/>
    <property type="project" value="UniProtKB-UniRule"/>
</dbReference>
<keyword evidence="13" id="KW-1185">Reference proteome</keyword>
<dbReference type="SUPFAM" id="SSF55060">
    <property type="entry name" value="GHMP Kinase, C-terminal domain"/>
    <property type="match status" value="1"/>
</dbReference>
<feature type="domain" description="GHMP kinase N-terminal" evidence="10">
    <location>
        <begin position="63"/>
        <end position="141"/>
    </location>
</feature>
<dbReference type="Gene3D" id="3.30.230.10">
    <property type="match status" value="1"/>
</dbReference>
<accession>A0AA46AF33</accession>
<evidence type="ECO:0000256" key="2">
    <source>
        <dbReference type="ARBA" id="ARBA00012052"/>
    </source>
</evidence>
<gene>
    <name evidence="9" type="primary">ispE</name>
    <name evidence="12" type="ORF">SAMN06264868_11547</name>
</gene>
<dbReference type="InterPro" id="IPR020568">
    <property type="entry name" value="Ribosomal_Su5_D2-typ_SF"/>
</dbReference>
<evidence type="ECO:0000259" key="11">
    <source>
        <dbReference type="Pfam" id="PF08544"/>
    </source>
</evidence>
<dbReference type="PANTHER" id="PTHR43527">
    <property type="entry name" value="4-DIPHOSPHOCYTIDYL-2-C-METHYL-D-ERYTHRITOL KINASE, CHLOROPLASTIC"/>
    <property type="match status" value="1"/>
</dbReference>
<dbReference type="GO" id="GO:0019288">
    <property type="term" value="P:isopentenyl diphosphate biosynthetic process, methylerythritol 4-phosphate pathway"/>
    <property type="evidence" value="ECO:0007669"/>
    <property type="project" value="UniProtKB-UniRule"/>
</dbReference>
<proteinExistence type="inferred from homology"/>
<keyword evidence="9" id="KW-0414">Isoprene biosynthesis</keyword>
<dbReference type="GO" id="GO:0016114">
    <property type="term" value="P:terpenoid biosynthetic process"/>
    <property type="evidence" value="ECO:0007669"/>
    <property type="project" value="UniProtKB-UniRule"/>
</dbReference>
<dbReference type="PANTHER" id="PTHR43527:SF2">
    <property type="entry name" value="4-DIPHOSPHOCYTIDYL-2-C-METHYL-D-ERYTHRITOL KINASE, CHLOROPLASTIC"/>
    <property type="match status" value="1"/>
</dbReference>
<dbReference type="AlphaFoldDB" id="A0AA46AF33"/>
<keyword evidence="7 9" id="KW-0067">ATP-binding</keyword>
<reference evidence="12" key="1">
    <citation type="submission" date="2017-05" db="EMBL/GenBank/DDBJ databases">
        <authorList>
            <person name="Varghese N."/>
            <person name="Submissions S."/>
        </authorList>
    </citation>
    <scope>NUCLEOTIDE SEQUENCE</scope>
    <source>
        <strain evidence="12">DSM 18763</strain>
    </source>
</reference>
<dbReference type="GO" id="GO:0005524">
    <property type="term" value="F:ATP binding"/>
    <property type="evidence" value="ECO:0007669"/>
    <property type="project" value="UniProtKB-UniRule"/>
</dbReference>
<keyword evidence="4 9" id="KW-0808">Transferase</keyword>
<feature type="domain" description="GHMP kinase C-terminal" evidence="11">
    <location>
        <begin position="200"/>
        <end position="260"/>
    </location>
</feature>
<keyword evidence="6 9" id="KW-0418">Kinase</keyword>
<sequence>MEKILKSPAKINLGLWVINKRIDGYHNIFTLMHTIDLYDRIYIKPSAVLKVSSSNPFIKQEDNIVYKTIKLFEDYTDIEVNYDIYIEKNIPVGAGLGGGSSNAATILKFLNKEYSYPLSEEKMIEILSKIGSDTVFFLKGGFAVVEGKGEKVNYLDISFDRDIFIIYPNINVSTKEIYSRVTDRDLTKYEELDIIFNLLRDFDKLIDNIQNKLGDIAEELYPQIKEVKNTLNYLGYKAFVTGSGSAVVAIGQPSEKVETICKLKNWKLIKTKLSNTGE</sequence>
<evidence type="ECO:0000256" key="5">
    <source>
        <dbReference type="ARBA" id="ARBA00022741"/>
    </source>
</evidence>
<evidence type="ECO:0000313" key="12">
    <source>
        <dbReference type="EMBL" id="SMP16896.1"/>
    </source>
</evidence>
<evidence type="ECO:0000256" key="1">
    <source>
        <dbReference type="ARBA" id="ARBA00009684"/>
    </source>
</evidence>
<evidence type="ECO:0000256" key="4">
    <source>
        <dbReference type="ARBA" id="ARBA00022679"/>
    </source>
</evidence>
<dbReference type="HAMAP" id="MF_00061">
    <property type="entry name" value="IspE"/>
    <property type="match status" value="1"/>
</dbReference>
<evidence type="ECO:0000256" key="9">
    <source>
        <dbReference type="HAMAP-Rule" id="MF_00061"/>
    </source>
</evidence>
<comment type="function">
    <text evidence="9">Catalyzes the phosphorylation of the position 2 hydroxy group of 4-diphosphocytidyl-2C-methyl-D-erythritol.</text>
</comment>
<dbReference type="Pfam" id="PF08544">
    <property type="entry name" value="GHMP_kinases_C"/>
    <property type="match status" value="1"/>
</dbReference>
<dbReference type="PIRSF" id="PIRSF010376">
    <property type="entry name" value="IspE"/>
    <property type="match status" value="1"/>
</dbReference>
<comment type="pathway">
    <text evidence="9">Isoprenoid biosynthesis; isopentenyl diphosphate biosynthesis via DXP pathway; isopentenyl diphosphate from 1-deoxy-D-xylulose 5-phosphate: step 3/6.</text>
</comment>
<dbReference type="Gene3D" id="3.30.70.890">
    <property type="entry name" value="GHMP kinase, C-terminal domain"/>
    <property type="match status" value="1"/>
</dbReference>
<dbReference type="Proteomes" id="UP001157947">
    <property type="component" value="Unassembled WGS sequence"/>
</dbReference>
<dbReference type="Pfam" id="PF00288">
    <property type="entry name" value="GHMP_kinases_N"/>
    <property type="match status" value="1"/>
</dbReference>
<dbReference type="NCBIfam" id="TIGR00154">
    <property type="entry name" value="ispE"/>
    <property type="match status" value="1"/>
</dbReference>
<dbReference type="SUPFAM" id="SSF54211">
    <property type="entry name" value="Ribosomal protein S5 domain 2-like"/>
    <property type="match status" value="1"/>
</dbReference>
<dbReference type="InterPro" id="IPR006204">
    <property type="entry name" value="GHMP_kinase_N_dom"/>
</dbReference>
<dbReference type="EMBL" id="FXTX01000015">
    <property type="protein sequence ID" value="SMP16896.1"/>
    <property type="molecule type" value="Genomic_DNA"/>
</dbReference>
<dbReference type="InterPro" id="IPR004424">
    <property type="entry name" value="IspE"/>
</dbReference>
<feature type="active site" evidence="9">
    <location>
        <position position="133"/>
    </location>
</feature>
<dbReference type="EC" id="2.7.1.148" evidence="2 9"/>
<keyword evidence="5 9" id="KW-0547">Nucleotide-binding</keyword>
<dbReference type="NCBIfam" id="NF011205">
    <property type="entry name" value="PRK14611.1"/>
    <property type="match status" value="1"/>
</dbReference>
<dbReference type="InterPro" id="IPR013750">
    <property type="entry name" value="GHMP_kinase_C_dom"/>
</dbReference>
<evidence type="ECO:0000256" key="7">
    <source>
        <dbReference type="ARBA" id="ARBA00022840"/>
    </source>
</evidence>
<protein>
    <recommendedName>
        <fullName evidence="3 9">4-diphosphocytidyl-2-C-methyl-D-erythritol kinase</fullName>
        <shortName evidence="9">CMK</shortName>
        <ecNumber evidence="2 9">2.7.1.148</ecNumber>
    </recommendedName>
    <alternativeName>
        <fullName evidence="8 9">4-(cytidine-5'-diphospho)-2-C-methyl-D-erythritol kinase</fullName>
    </alternativeName>
</protein>
<dbReference type="InterPro" id="IPR014721">
    <property type="entry name" value="Ribsml_uS5_D2-typ_fold_subgr"/>
</dbReference>
<evidence type="ECO:0000256" key="3">
    <source>
        <dbReference type="ARBA" id="ARBA00017473"/>
    </source>
</evidence>
<feature type="binding site" evidence="9">
    <location>
        <begin position="91"/>
        <end position="101"/>
    </location>
    <ligand>
        <name>ATP</name>
        <dbReference type="ChEBI" id="CHEBI:30616"/>
    </ligand>
</feature>